<reference evidence="1" key="2">
    <citation type="journal article" date="2015" name="Fish Shellfish Immunol.">
        <title>Early steps in the European eel (Anguilla anguilla)-Vibrio vulnificus interaction in the gills: Role of the RtxA13 toxin.</title>
        <authorList>
            <person name="Callol A."/>
            <person name="Pajuelo D."/>
            <person name="Ebbesson L."/>
            <person name="Teles M."/>
            <person name="MacKenzie S."/>
            <person name="Amaro C."/>
        </authorList>
    </citation>
    <scope>NUCLEOTIDE SEQUENCE</scope>
</reference>
<name>A0A0E9X400_ANGAN</name>
<proteinExistence type="predicted"/>
<dbReference type="EMBL" id="GBXM01011371">
    <property type="protein sequence ID" value="JAH97206.1"/>
    <property type="molecule type" value="Transcribed_RNA"/>
</dbReference>
<sequence length="54" mass="5933">MPKGFVKDCVADICSQVQNVTSNPTIKTNFKSTIEALCSSGCVCRTGHRTRQDR</sequence>
<protein>
    <submittedName>
        <fullName evidence="1">Uncharacterized protein</fullName>
    </submittedName>
</protein>
<organism evidence="1">
    <name type="scientific">Anguilla anguilla</name>
    <name type="common">European freshwater eel</name>
    <name type="synonym">Muraena anguilla</name>
    <dbReference type="NCBI Taxonomy" id="7936"/>
    <lineage>
        <taxon>Eukaryota</taxon>
        <taxon>Metazoa</taxon>
        <taxon>Chordata</taxon>
        <taxon>Craniata</taxon>
        <taxon>Vertebrata</taxon>
        <taxon>Euteleostomi</taxon>
        <taxon>Actinopterygii</taxon>
        <taxon>Neopterygii</taxon>
        <taxon>Teleostei</taxon>
        <taxon>Anguilliformes</taxon>
        <taxon>Anguillidae</taxon>
        <taxon>Anguilla</taxon>
    </lineage>
</organism>
<dbReference type="AlphaFoldDB" id="A0A0E9X400"/>
<evidence type="ECO:0000313" key="1">
    <source>
        <dbReference type="EMBL" id="JAH97206.1"/>
    </source>
</evidence>
<reference evidence="1" key="1">
    <citation type="submission" date="2014-11" db="EMBL/GenBank/DDBJ databases">
        <authorList>
            <person name="Amaro Gonzalez C."/>
        </authorList>
    </citation>
    <scope>NUCLEOTIDE SEQUENCE</scope>
</reference>
<accession>A0A0E9X400</accession>